<feature type="compositionally biased region" description="Low complexity" evidence="12">
    <location>
        <begin position="179"/>
        <end position="188"/>
    </location>
</feature>
<protein>
    <recommendedName>
        <fullName evidence="13">C2H2-type domain-containing protein</fullName>
    </recommendedName>
</protein>
<evidence type="ECO:0000256" key="4">
    <source>
        <dbReference type="ARBA" id="ARBA00022723"/>
    </source>
</evidence>
<feature type="compositionally biased region" description="Polar residues" evidence="12">
    <location>
        <begin position="139"/>
        <end position="159"/>
    </location>
</feature>
<evidence type="ECO:0000256" key="3">
    <source>
        <dbReference type="ARBA" id="ARBA00022490"/>
    </source>
</evidence>
<keyword evidence="15" id="KW-1185">Reference proteome</keyword>
<feature type="domain" description="C2H2-type" evidence="13">
    <location>
        <begin position="544"/>
        <end position="571"/>
    </location>
</feature>
<accession>A0A2K1QHE2</accession>
<dbReference type="Pfam" id="PF00096">
    <property type="entry name" value="zf-C2H2"/>
    <property type="match status" value="2"/>
</dbReference>
<dbReference type="PROSITE" id="PS50157">
    <property type="entry name" value="ZINC_FINGER_C2H2_2"/>
    <property type="match status" value="2"/>
</dbReference>
<feature type="compositionally biased region" description="Polar residues" evidence="12">
    <location>
        <begin position="244"/>
        <end position="254"/>
    </location>
</feature>
<evidence type="ECO:0000256" key="12">
    <source>
        <dbReference type="SAM" id="MobiDB-lite"/>
    </source>
</evidence>
<keyword evidence="4" id="KW-0479">Metal-binding</keyword>
<feature type="region of interest" description="Disordered" evidence="12">
    <location>
        <begin position="139"/>
        <end position="254"/>
    </location>
</feature>
<dbReference type="FunFam" id="3.30.160.60:FF:000239">
    <property type="entry name" value="C2H2 type zinc finger protein"/>
    <property type="match status" value="1"/>
</dbReference>
<proteinExistence type="predicted"/>
<dbReference type="FunFam" id="3.30.160.60:FF:000146">
    <property type="entry name" value="C2H2 type zinc finger protein"/>
    <property type="match status" value="1"/>
</dbReference>
<organism evidence="14 15">
    <name type="scientific">Sphaceloma murrayae</name>
    <dbReference type="NCBI Taxonomy" id="2082308"/>
    <lineage>
        <taxon>Eukaryota</taxon>
        <taxon>Fungi</taxon>
        <taxon>Dikarya</taxon>
        <taxon>Ascomycota</taxon>
        <taxon>Pezizomycotina</taxon>
        <taxon>Dothideomycetes</taxon>
        <taxon>Dothideomycetidae</taxon>
        <taxon>Myriangiales</taxon>
        <taxon>Elsinoaceae</taxon>
        <taxon>Sphaceloma</taxon>
    </lineage>
</organism>
<dbReference type="GO" id="GO:0005737">
    <property type="term" value="C:cytoplasm"/>
    <property type="evidence" value="ECO:0007669"/>
    <property type="project" value="UniProtKB-SubCell"/>
</dbReference>
<sequence length="719" mass="77879">MNTAAHSPSPGLNGSTLKPSSSHSPSPHPQPVQDPGLTSFDSLSSVPSLPHDFTNDSFDLGLSQGDSNFNLDQSAQSFGYDPSLNGVSPNDLNLQTTDQNNFQFNHLSPQHNGFSSHALQQSNDQADYQQFGFNNQQSLDPTLLQNNAPNTLDPNNLSLDNMAAMGHSPTPPHLLHTNTVVSSHSPSPRHTPSPQNPQPQFGRPRTTSESLDPSSAAFPQGGYGLGGDWGTGAAFTSHRRKPSDTLSEYSSHSNQASPYLNNLDSFDQSAHVSPMLNAQNDAPLFNDSLGMMNHISLSEASLNPQDHISPIHSLQNSPRVAAQQQPLPQFTANDNFGINPDLMQFPHHDPNFFPNMSTFDPNAFPQFQHDVVSPEGQADAMSPPEINIDFAPPSRQPSFGPRARAGSTNELAPPDALRRKRAKSDPNFGGSRSPSPGVPARGRSPSLQPGINGHGSLSPSQVSLPPSRSPSPAGNRNRSNSAASDSRQYLLDLADPERPTAGAGGEQKRQKHPATFQCHLCPKRFTRAYNLRSHLRTHTDERPFVCTVCGKAFARQHDRKRHEGLHSGEKKFVCRGALKTGASWGCGRRFARADALGRHFRSEAGRECIKPLLDEEAEERRKNWMEEQRQQQLQSQQGFIAPNPLTEQPNLAPQLPAVLLQMYPDLAGFDFGAPVGGGGMGVVDEDYGGRSSFDASSGGEFEMSDNDMGYDAMGAGQQG</sequence>
<dbReference type="SMART" id="SM00355">
    <property type="entry name" value="ZnF_C2H2"/>
    <property type="match status" value="2"/>
</dbReference>
<reference evidence="14 15" key="1">
    <citation type="submission" date="2017-06" db="EMBL/GenBank/DDBJ databases">
        <title>Draft genome sequence of a variant of Elsinoe murrayae.</title>
        <authorList>
            <person name="Cheng Q."/>
        </authorList>
    </citation>
    <scope>NUCLEOTIDE SEQUENCE [LARGE SCALE GENOMIC DNA]</scope>
    <source>
        <strain evidence="14 15">CQ-2017a</strain>
    </source>
</reference>
<evidence type="ECO:0000259" key="13">
    <source>
        <dbReference type="PROSITE" id="PS50157"/>
    </source>
</evidence>
<evidence type="ECO:0000313" key="14">
    <source>
        <dbReference type="EMBL" id="PNS14577.1"/>
    </source>
</evidence>
<evidence type="ECO:0000313" key="15">
    <source>
        <dbReference type="Proteomes" id="UP000243797"/>
    </source>
</evidence>
<dbReference type="PANTHER" id="PTHR14196">
    <property type="entry name" value="ODD-SKIPPED - RELATED"/>
    <property type="match status" value="1"/>
</dbReference>
<dbReference type="InterPro" id="IPR013087">
    <property type="entry name" value="Znf_C2H2_type"/>
</dbReference>
<evidence type="ECO:0000256" key="8">
    <source>
        <dbReference type="ARBA" id="ARBA00023015"/>
    </source>
</evidence>
<dbReference type="GO" id="GO:0000981">
    <property type="term" value="F:DNA-binding transcription factor activity, RNA polymerase II-specific"/>
    <property type="evidence" value="ECO:0007669"/>
    <property type="project" value="TreeGrafter"/>
</dbReference>
<dbReference type="PANTHER" id="PTHR14196:SF0">
    <property type="entry name" value="PROTEIN BOWEL"/>
    <property type="match status" value="1"/>
</dbReference>
<evidence type="ECO:0000256" key="10">
    <source>
        <dbReference type="ARBA" id="ARBA00023242"/>
    </source>
</evidence>
<feature type="compositionally biased region" description="Gly residues" evidence="12">
    <location>
        <begin position="221"/>
        <end position="230"/>
    </location>
</feature>
<dbReference type="Gene3D" id="3.30.160.60">
    <property type="entry name" value="Classic Zinc Finger"/>
    <property type="match status" value="3"/>
</dbReference>
<dbReference type="GO" id="GO:0008270">
    <property type="term" value="F:zinc ion binding"/>
    <property type="evidence" value="ECO:0007669"/>
    <property type="project" value="UniProtKB-KW"/>
</dbReference>
<evidence type="ECO:0000256" key="7">
    <source>
        <dbReference type="ARBA" id="ARBA00022833"/>
    </source>
</evidence>
<dbReference type="OrthoDB" id="8117402at2759"/>
<dbReference type="PROSITE" id="PS00028">
    <property type="entry name" value="ZINC_FINGER_C2H2_1"/>
    <property type="match status" value="2"/>
</dbReference>
<name>A0A2K1QHE2_9PEZI</name>
<evidence type="ECO:0000256" key="11">
    <source>
        <dbReference type="PROSITE-ProRule" id="PRU00042"/>
    </source>
</evidence>
<dbReference type="InterPro" id="IPR036236">
    <property type="entry name" value="Znf_C2H2_sf"/>
</dbReference>
<evidence type="ECO:0000256" key="1">
    <source>
        <dbReference type="ARBA" id="ARBA00004123"/>
    </source>
</evidence>
<feature type="compositionally biased region" description="Polar residues" evidence="12">
    <location>
        <begin position="85"/>
        <end position="97"/>
    </location>
</feature>
<evidence type="ECO:0000256" key="5">
    <source>
        <dbReference type="ARBA" id="ARBA00022737"/>
    </source>
</evidence>
<feature type="region of interest" description="Disordered" evidence="12">
    <location>
        <begin position="691"/>
        <end position="719"/>
    </location>
</feature>
<evidence type="ECO:0000256" key="6">
    <source>
        <dbReference type="ARBA" id="ARBA00022771"/>
    </source>
</evidence>
<dbReference type="EMBL" id="NKHZ01000085">
    <property type="protein sequence ID" value="PNS14577.1"/>
    <property type="molecule type" value="Genomic_DNA"/>
</dbReference>
<feature type="region of interest" description="Disordered" evidence="12">
    <location>
        <begin position="1"/>
        <end position="48"/>
    </location>
</feature>
<keyword evidence="9" id="KW-0804">Transcription</keyword>
<keyword evidence="8" id="KW-0805">Transcription regulation</keyword>
<feature type="region of interest" description="Disordered" evidence="12">
    <location>
        <begin position="373"/>
        <end position="486"/>
    </location>
</feature>
<dbReference type="GO" id="GO:0005634">
    <property type="term" value="C:nucleus"/>
    <property type="evidence" value="ECO:0007669"/>
    <property type="project" value="UniProtKB-SubCell"/>
</dbReference>
<comment type="subcellular location">
    <subcellularLocation>
        <location evidence="2">Cytoplasm</location>
    </subcellularLocation>
    <subcellularLocation>
        <location evidence="1">Nucleus</location>
    </subcellularLocation>
</comment>
<feature type="domain" description="C2H2-type" evidence="13">
    <location>
        <begin position="516"/>
        <end position="543"/>
    </location>
</feature>
<gene>
    <name evidence="14" type="ORF">CAC42_2634</name>
</gene>
<keyword evidence="7" id="KW-0862">Zinc</keyword>
<evidence type="ECO:0000256" key="2">
    <source>
        <dbReference type="ARBA" id="ARBA00004496"/>
    </source>
</evidence>
<feature type="region of interest" description="Disordered" evidence="12">
    <location>
        <begin position="73"/>
        <end position="97"/>
    </location>
</feature>
<feature type="compositionally biased region" description="Low complexity" evidence="12">
    <location>
        <begin position="456"/>
        <end position="486"/>
    </location>
</feature>
<keyword evidence="6 11" id="KW-0863">Zinc-finger</keyword>
<dbReference type="AlphaFoldDB" id="A0A2K1QHE2"/>
<dbReference type="STRING" id="2082308.A0A2K1QHE2"/>
<dbReference type="GO" id="GO:0000977">
    <property type="term" value="F:RNA polymerase II transcription regulatory region sequence-specific DNA binding"/>
    <property type="evidence" value="ECO:0007669"/>
    <property type="project" value="TreeGrafter"/>
</dbReference>
<keyword evidence="10" id="KW-0539">Nucleus</keyword>
<comment type="caution">
    <text evidence="14">The sequence shown here is derived from an EMBL/GenBank/DDBJ whole genome shotgun (WGS) entry which is preliminary data.</text>
</comment>
<feature type="compositionally biased region" description="Polar residues" evidence="12">
    <location>
        <begin position="1"/>
        <end position="18"/>
    </location>
</feature>
<evidence type="ECO:0000256" key="9">
    <source>
        <dbReference type="ARBA" id="ARBA00023163"/>
    </source>
</evidence>
<keyword evidence="3" id="KW-0963">Cytoplasm</keyword>
<dbReference type="InParanoid" id="A0A2K1QHE2"/>
<keyword evidence="5" id="KW-0677">Repeat</keyword>
<dbReference type="SUPFAM" id="SSF57667">
    <property type="entry name" value="beta-beta-alpha zinc fingers"/>
    <property type="match status" value="1"/>
</dbReference>
<dbReference type="FunFam" id="3.30.160.60:FF:000181">
    <property type="entry name" value="C2H2 type zinc finger protein"/>
    <property type="match status" value="1"/>
</dbReference>
<dbReference type="GO" id="GO:0071277">
    <property type="term" value="P:cellular response to calcium ion"/>
    <property type="evidence" value="ECO:0007669"/>
    <property type="project" value="UniProtKB-ARBA"/>
</dbReference>
<dbReference type="Proteomes" id="UP000243797">
    <property type="component" value="Unassembled WGS sequence"/>
</dbReference>
<dbReference type="GO" id="GO:0045944">
    <property type="term" value="P:positive regulation of transcription by RNA polymerase II"/>
    <property type="evidence" value="ECO:0007669"/>
    <property type="project" value="UniProtKB-ARBA"/>
</dbReference>
<dbReference type="InterPro" id="IPR050717">
    <property type="entry name" value="C2H2-ZF_Transcription_Reg"/>
</dbReference>